<dbReference type="Proteomes" id="UP000202420">
    <property type="component" value="Segment"/>
</dbReference>
<evidence type="ECO:0000313" key="2">
    <source>
        <dbReference type="Proteomes" id="UP000202420"/>
    </source>
</evidence>
<reference evidence="1 2" key="1">
    <citation type="submission" date="2006-09" db="EMBL/GenBank/DDBJ databases">
        <title>Sequence and annotation of the 288-kb ATCV-1 virus that infects an endosymbiotic Chlorella strain of the heliozoon Acanthocystis turfacea.</title>
        <authorList>
            <person name="Fitzgerald L.A."/>
            <person name="Graves M.V."/>
            <person name="Li X."/>
            <person name="Pfitzner A.J.P."/>
            <person name="Hartigan J."/>
            <person name="Van Etten J.L."/>
        </authorList>
    </citation>
    <scope>NUCLEOTIDE SEQUENCE [LARGE SCALE GENOMIC DNA]</scope>
    <source>
        <strain evidence="1 2">ATCV-1</strain>
    </source>
</reference>
<accession>A7K9F0</accession>
<dbReference type="RefSeq" id="YP_001427021.1">
    <property type="nucleotide sequence ID" value="NC_008724.1"/>
</dbReference>
<keyword evidence="2" id="KW-1185">Reference proteome</keyword>
<sequence length="178" mass="20400">MYIDVFVKLGNGTFYNHCRDLSLLISLFTFAQPFSITAIQALSSSSLRFIPSSSPRRRFISSIPSNLCSSRCNRSHSSSRDGVDILTSNNKHYFITSQKMSIYSSERFEFCDIIFHVSPNLFHSGHTSLQTVKPTVRTIEYVLHTVEFTLKPINFALCIINPVEFVLQLLYDFHHFCT</sequence>
<dbReference type="KEGG" id="vg:5470630"/>
<dbReference type="EMBL" id="EF101928">
    <property type="protein sequence ID" value="ABT16674.1"/>
    <property type="molecule type" value="Genomic_DNA"/>
</dbReference>
<gene>
    <name evidence="1" type="primary">z540R</name>
    <name evidence="1" type="ORF">ATCV1_z540R</name>
</gene>
<dbReference type="GeneID" id="5470630"/>
<evidence type="ECO:0000313" key="1">
    <source>
        <dbReference type="EMBL" id="ABT16674.1"/>
    </source>
</evidence>
<proteinExistence type="predicted"/>
<organism evidence="1 2">
    <name type="scientific">Chlorovirus heliozoae</name>
    <dbReference type="NCBI Taxonomy" id="322019"/>
    <lineage>
        <taxon>Viruses</taxon>
        <taxon>Varidnaviria</taxon>
        <taxon>Bamfordvirae</taxon>
        <taxon>Nucleocytoviricota</taxon>
        <taxon>Megaviricetes</taxon>
        <taxon>Algavirales</taxon>
        <taxon>Phycodnaviridae</taxon>
        <taxon>Chlorovirus</taxon>
    </lineage>
</organism>
<protein>
    <submittedName>
        <fullName evidence="1">Uncharacterized protein z540R</fullName>
    </submittedName>
</protein>
<name>A7K9F0_9PHYC</name>